<gene>
    <name evidence="5" type="ORF">C8E97_3147</name>
</gene>
<evidence type="ECO:0000256" key="1">
    <source>
        <dbReference type="ARBA" id="ARBA00023015"/>
    </source>
</evidence>
<dbReference type="Pfam" id="PF00196">
    <property type="entry name" value="GerE"/>
    <property type="match status" value="1"/>
</dbReference>
<dbReference type="InterPro" id="IPR000792">
    <property type="entry name" value="Tscrpt_reg_LuxR_C"/>
</dbReference>
<dbReference type="PRINTS" id="PR00038">
    <property type="entry name" value="HTHLUXR"/>
</dbReference>
<evidence type="ECO:0000256" key="3">
    <source>
        <dbReference type="ARBA" id="ARBA00023163"/>
    </source>
</evidence>
<dbReference type="InterPro" id="IPR036388">
    <property type="entry name" value="WH-like_DNA-bd_sf"/>
</dbReference>
<keyword evidence="2" id="KW-0238">DNA-binding</keyword>
<evidence type="ECO:0000259" key="4">
    <source>
        <dbReference type="PROSITE" id="PS50043"/>
    </source>
</evidence>
<dbReference type="Gene3D" id="1.10.10.10">
    <property type="entry name" value="Winged helix-like DNA-binding domain superfamily/Winged helix DNA-binding domain"/>
    <property type="match status" value="1"/>
</dbReference>
<keyword evidence="6" id="KW-1185">Reference proteome</keyword>
<sequence length="119" mass="13495">MCPEERIPDTGGEPTVLGLIRLARTHQSIAQALLAHAEKIGRRNSAVLPAALDGLARWNLTRRERRVAELLVEGLSNRRIARRMEISERTVKNHLHSIFYKLGVGDRTQAVIKLMRRPE</sequence>
<dbReference type="InterPro" id="IPR016032">
    <property type="entry name" value="Sig_transdc_resp-reg_C-effctor"/>
</dbReference>
<evidence type="ECO:0000313" key="5">
    <source>
        <dbReference type="EMBL" id="RKT54504.1"/>
    </source>
</evidence>
<feature type="domain" description="HTH luxR-type" evidence="4">
    <location>
        <begin position="51"/>
        <end position="118"/>
    </location>
</feature>
<organism evidence="5 6">
    <name type="scientific">Saccharothrix australiensis</name>
    <dbReference type="NCBI Taxonomy" id="2072"/>
    <lineage>
        <taxon>Bacteria</taxon>
        <taxon>Bacillati</taxon>
        <taxon>Actinomycetota</taxon>
        <taxon>Actinomycetes</taxon>
        <taxon>Pseudonocardiales</taxon>
        <taxon>Pseudonocardiaceae</taxon>
        <taxon>Saccharothrix</taxon>
    </lineage>
</organism>
<comment type="caution">
    <text evidence="5">The sequence shown here is derived from an EMBL/GenBank/DDBJ whole genome shotgun (WGS) entry which is preliminary data.</text>
</comment>
<dbReference type="RefSeq" id="WP_211347025.1">
    <property type="nucleotide sequence ID" value="NZ_RBXO01000001.1"/>
</dbReference>
<accession>A0A495VZ55</accession>
<reference evidence="5 6" key="1">
    <citation type="submission" date="2018-10" db="EMBL/GenBank/DDBJ databases">
        <title>Sequencing the genomes of 1000 actinobacteria strains.</title>
        <authorList>
            <person name="Klenk H.-P."/>
        </authorList>
    </citation>
    <scope>NUCLEOTIDE SEQUENCE [LARGE SCALE GENOMIC DNA]</scope>
    <source>
        <strain evidence="5 6">DSM 43800</strain>
    </source>
</reference>
<dbReference type="GO" id="GO:0003677">
    <property type="term" value="F:DNA binding"/>
    <property type="evidence" value="ECO:0007669"/>
    <property type="project" value="UniProtKB-KW"/>
</dbReference>
<dbReference type="PANTHER" id="PTHR44688:SF16">
    <property type="entry name" value="DNA-BINDING TRANSCRIPTIONAL ACTIVATOR DEVR_DOSR"/>
    <property type="match status" value="1"/>
</dbReference>
<keyword evidence="1" id="KW-0805">Transcription regulation</keyword>
<dbReference type="PROSITE" id="PS00622">
    <property type="entry name" value="HTH_LUXR_1"/>
    <property type="match status" value="1"/>
</dbReference>
<dbReference type="AlphaFoldDB" id="A0A495VZ55"/>
<dbReference type="Proteomes" id="UP000282084">
    <property type="component" value="Unassembled WGS sequence"/>
</dbReference>
<dbReference type="SUPFAM" id="SSF46894">
    <property type="entry name" value="C-terminal effector domain of the bipartite response regulators"/>
    <property type="match status" value="1"/>
</dbReference>
<protein>
    <submittedName>
        <fullName evidence="5">Regulatory LuxR family protein</fullName>
    </submittedName>
</protein>
<dbReference type="SMART" id="SM00421">
    <property type="entry name" value="HTH_LUXR"/>
    <property type="match status" value="1"/>
</dbReference>
<name>A0A495VZ55_9PSEU</name>
<keyword evidence="3" id="KW-0804">Transcription</keyword>
<evidence type="ECO:0000256" key="2">
    <source>
        <dbReference type="ARBA" id="ARBA00023125"/>
    </source>
</evidence>
<proteinExistence type="predicted"/>
<evidence type="ECO:0000313" key="6">
    <source>
        <dbReference type="Proteomes" id="UP000282084"/>
    </source>
</evidence>
<dbReference type="PROSITE" id="PS50043">
    <property type="entry name" value="HTH_LUXR_2"/>
    <property type="match status" value="1"/>
</dbReference>
<dbReference type="PANTHER" id="PTHR44688">
    <property type="entry name" value="DNA-BINDING TRANSCRIPTIONAL ACTIVATOR DEVR_DOSR"/>
    <property type="match status" value="1"/>
</dbReference>
<dbReference type="CDD" id="cd06170">
    <property type="entry name" value="LuxR_C_like"/>
    <property type="match status" value="1"/>
</dbReference>
<dbReference type="GO" id="GO:0006355">
    <property type="term" value="P:regulation of DNA-templated transcription"/>
    <property type="evidence" value="ECO:0007669"/>
    <property type="project" value="InterPro"/>
</dbReference>
<dbReference type="EMBL" id="RBXO01000001">
    <property type="protein sequence ID" value="RKT54504.1"/>
    <property type="molecule type" value="Genomic_DNA"/>
</dbReference>